<keyword evidence="3" id="KW-1185">Reference proteome</keyword>
<organism evidence="2 3">
    <name type="scientific">Cercospora zeae-maydis SCOH1-5</name>
    <dbReference type="NCBI Taxonomy" id="717836"/>
    <lineage>
        <taxon>Eukaryota</taxon>
        <taxon>Fungi</taxon>
        <taxon>Dikarya</taxon>
        <taxon>Ascomycota</taxon>
        <taxon>Pezizomycotina</taxon>
        <taxon>Dothideomycetes</taxon>
        <taxon>Dothideomycetidae</taxon>
        <taxon>Mycosphaerellales</taxon>
        <taxon>Mycosphaerellaceae</taxon>
        <taxon>Cercospora</taxon>
    </lineage>
</organism>
<sequence>MPKFVVAHKSGAHRIAAIALFRALLSQCNKLELPAHRRHELSNVIRCRFAGFRHTTSHRQLKLLFEAGYEAVDHLDAAVAGDRASERYVLDLLQRAPRNVKNGPLYRSEDAATCPPTTLPFLEHATPRERLGGSGQRHVPKIFSANCIPVLRMKKPQPLALTMYLDSRIKQRQKRHDLRNQLQEQVAIAAQEEEWDDILQTCAGIGRDDARTSEPSRVSPQQSRWDWEVQRALGQVHAYLNEEKAKNRRMAEKMYAVIGREESMAEQERQEDERRRREIAEGLEELRDMAGDIISPDDTFYRPLSKG</sequence>
<protein>
    <submittedName>
        <fullName evidence="2">Uncharacterized protein</fullName>
    </submittedName>
</protein>
<evidence type="ECO:0000256" key="1">
    <source>
        <dbReference type="SAM" id="MobiDB-lite"/>
    </source>
</evidence>
<dbReference type="AlphaFoldDB" id="A0A6A6FDF5"/>
<evidence type="ECO:0000313" key="2">
    <source>
        <dbReference type="EMBL" id="KAF2211436.1"/>
    </source>
</evidence>
<dbReference type="Proteomes" id="UP000799539">
    <property type="component" value="Unassembled WGS sequence"/>
</dbReference>
<evidence type="ECO:0000313" key="3">
    <source>
        <dbReference type="Proteomes" id="UP000799539"/>
    </source>
</evidence>
<dbReference type="OrthoDB" id="3925971at2759"/>
<gene>
    <name evidence="2" type="ORF">CERZMDRAFT_68576</name>
</gene>
<accession>A0A6A6FDF5</accession>
<reference evidence="2" key="1">
    <citation type="journal article" date="2020" name="Stud. Mycol.">
        <title>101 Dothideomycetes genomes: a test case for predicting lifestyles and emergence of pathogens.</title>
        <authorList>
            <person name="Haridas S."/>
            <person name="Albert R."/>
            <person name="Binder M."/>
            <person name="Bloem J."/>
            <person name="Labutti K."/>
            <person name="Salamov A."/>
            <person name="Andreopoulos B."/>
            <person name="Baker S."/>
            <person name="Barry K."/>
            <person name="Bills G."/>
            <person name="Bluhm B."/>
            <person name="Cannon C."/>
            <person name="Castanera R."/>
            <person name="Culley D."/>
            <person name="Daum C."/>
            <person name="Ezra D."/>
            <person name="Gonzalez J."/>
            <person name="Henrissat B."/>
            <person name="Kuo A."/>
            <person name="Liang C."/>
            <person name="Lipzen A."/>
            <person name="Lutzoni F."/>
            <person name="Magnuson J."/>
            <person name="Mondo S."/>
            <person name="Nolan M."/>
            <person name="Ohm R."/>
            <person name="Pangilinan J."/>
            <person name="Park H.-J."/>
            <person name="Ramirez L."/>
            <person name="Alfaro M."/>
            <person name="Sun H."/>
            <person name="Tritt A."/>
            <person name="Yoshinaga Y."/>
            <person name="Zwiers L.-H."/>
            <person name="Turgeon B."/>
            <person name="Goodwin S."/>
            <person name="Spatafora J."/>
            <person name="Crous P."/>
            <person name="Grigoriev I."/>
        </authorList>
    </citation>
    <scope>NUCLEOTIDE SEQUENCE</scope>
    <source>
        <strain evidence="2">SCOH1-5</strain>
    </source>
</reference>
<feature type="region of interest" description="Disordered" evidence="1">
    <location>
        <begin position="287"/>
        <end position="307"/>
    </location>
</feature>
<name>A0A6A6FDF5_9PEZI</name>
<dbReference type="EMBL" id="ML992676">
    <property type="protein sequence ID" value="KAF2211436.1"/>
    <property type="molecule type" value="Genomic_DNA"/>
</dbReference>
<feature type="region of interest" description="Disordered" evidence="1">
    <location>
        <begin position="261"/>
        <end position="280"/>
    </location>
</feature>
<proteinExistence type="predicted"/>